<evidence type="ECO:0000313" key="3">
    <source>
        <dbReference type="Proteomes" id="UP000198582"/>
    </source>
</evidence>
<dbReference type="EMBL" id="FOEF01000014">
    <property type="protein sequence ID" value="SEP50463.1"/>
    <property type="molecule type" value="Genomic_DNA"/>
</dbReference>
<feature type="transmembrane region" description="Helical" evidence="1">
    <location>
        <begin position="133"/>
        <end position="151"/>
    </location>
</feature>
<gene>
    <name evidence="2" type="ORF">SAMN04489732_114152</name>
</gene>
<sequence length="218" mass="23626">MEDDETPPLSAEESLSLIARQNERMRRELGASPARLLGVWAFAWLVGWGLVYLSDASHAKPLMPGWAASVVVAVLFVASIVYSIFYGTRVNRGIRGPSQLVGAMYGWSWMLSFGALTLINLRVMALGKLDPSTISLLWSGTSLLVTGALYLAGGMLWQDKLQYGFGVWIIVCSGASVLVGVPGNFLVLCLAGGGGFLVAALVYYVRERRGRPLGTRRR</sequence>
<dbReference type="Proteomes" id="UP000198582">
    <property type="component" value="Unassembled WGS sequence"/>
</dbReference>
<feature type="transmembrane region" description="Helical" evidence="1">
    <location>
        <begin position="163"/>
        <end position="179"/>
    </location>
</feature>
<keyword evidence="1" id="KW-0472">Membrane</keyword>
<accession>A0A1H8YEL5</accession>
<keyword evidence="1" id="KW-0812">Transmembrane</keyword>
<evidence type="ECO:0000256" key="1">
    <source>
        <dbReference type="SAM" id="Phobius"/>
    </source>
</evidence>
<proteinExistence type="predicted"/>
<keyword evidence="3" id="KW-1185">Reference proteome</keyword>
<dbReference type="AlphaFoldDB" id="A0A1H8YEL5"/>
<feature type="transmembrane region" description="Helical" evidence="1">
    <location>
        <begin position="34"/>
        <end position="54"/>
    </location>
</feature>
<dbReference type="RefSeq" id="WP_091622330.1">
    <property type="nucleotide sequence ID" value="NZ_FOEF01000014.1"/>
</dbReference>
<dbReference type="OrthoDB" id="3240366at2"/>
<keyword evidence="1" id="KW-1133">Transmembrane helix</keyword>
<feature type="transmembrane region" description="Helical" evidence="1">
    <location>
        <begin position="66"/>
        <end position="88"/>
    </location>
</feature>
<name>A0A1H8YEL5_9PSEU</name>
<organism evidence="2 3">
    <name type="scientific">Amycolatopsis saalfeldensis</name>
    <dbReference type="NCBI Taxonomy" id="394193"/>
    <lineage>
        <taxon>Bacteria</taxon>
        <taxon>Bacillati</taxon>
        <taxon>Actinomycetota</taxon>
        <taxon>Actinomycetes</taxon>
        <taxon>Pseudonocardiales</taxon>
        <taxon>Pseudonocardiaceae</taxon>
        <taxon>Amycolatopsis</taxon>
    </lineage>
</organism>
<dbReference type="STRING" id="394193.SAMN04489732_114152"/>
<protein>
    <submittedName>
        <fullName evidence="2">Uncharacterized protein</fullName>
    </submittedName>
</protein>
<feature type="transmembrane region" description="Helical" evidence="1">
    <location>
        <begin position="185"/>
        <end position="205"/>
    </location>
</feature>
<feature type="transmembrane region" description="Helical" evidence="1">
    <location>
        <begin position="100"/>
        <end position="121"/>
    </location>
</feature>
<reference evidence="2 3" key="1">
    <citation type="submission" date="2016-10" db="EMBL/GenBank/DDBJ databases">
        <authorList>
            <person name="de Groot N.N."/>
        </authorList>
    </citation>
    <scope>NUCLEOTIDE SEQUENCE [LARGE SCALE GENOMIC DNA]</scope>
    <source>
        <strain evidence="2 3">DSM 44993</strain>
    </source>
</reference>
<evidence type="ECO:0000313" key="2">
    <source>
        <dbReference type="EMBL" id="SEP50463.1"/>
    </source>
</evidence>